<dbReference type="Proteomes" id="UP000075243">
    <property type="component" value="Unassembled WGS sequence"/>
</dbReference>
<evidence type="ECO:0008006" key="4">
    <source>
        <dbReference type="Google" id="ProtNLM"/>
    </source>
</evidence>
<organism evidence="1 3">
    <name type="scientific">Cajanus cajan</name>
    <name type="common">Pigeon pea</name>
    <name type="synonym">Cajanus indicus</name>
    <dbReference type="NCBI Taxonomy" id="3821"/>
    <lineage>
        <taxon>Eukaryota</taxon>
        <taxon>Viridiplantae</taxon>
        <taxon>Streptophyta</taxon>
        <taxon>Embryophyta</taxon>
        <taxon>Tracheophyta</taxon>
        <taxon>Spermatophyta</taxon>
        <taxon>Magnoliopsida</taxon>
        <taxon>eudicotyledons</taxon>
        <taxon>Gunneridae</taxon>
        <taxon>Pentapetalae</taxon>
        <taxon>rosids</taxon>
        <taxon>fabids</taxon>
        <taxon>Fabales</taxon>
        <taxon>Fabaceae</taxon>
        <taxon>Papilionoideae</taxon>
        <taxon>50 kb inversion clade</taxon>
        <taxon>NPAAA clade</taxon>
        <taxon>indigoferoid/millettioid clade</taxon>
        <taxon>Phaseoleae</taxon>
        <taxon>Cajanus</taxon>
    </lineage>
</organism>
<keyword evidence="3" id="KW-1185">Reference proteome</keyword>
<dbReference type="Gramene" id="C.cajan_28881.t">
    <property type="protein sequence ID" value="C.cajan_28881.t.cds1"/>
    <property type="gene ID" value="C.cajan_28881"/>
</dbReference>
<feature type="non-terminal residue" evidence="1">
    <location>
        <position position="1"/>
    </location>
</feature>
<accession>A0A151RU15</accession>
<evidence type="ECO:0000313" key="2">
    <source>
        <dbReference type="EMBL" id="KYP46028.1"/>
    </source>
</evidence>
<protein>
    <recommendedName>
        <fullName evidence="4">Retrovirus-related Pol polyprotein from transposon TNT 1-94</fullName>
    </recommendedName>
</protein>
<dbReference type="EMBL" id="KQ483571">
    <property type="protein sequence ID" value="KYP46023.1"/>
    <property type="molecule type" value="Genomic_DNA"/>
</dbReference>
<name>A0A151RU15_CAJCA</name>
<evidence type="ECO:0000313" key="3">
    <source>
        <dbReference type="Proteomes" id="UP000075243"/>
    </source>
</evidence>
<evidence type="ECO:0000313" key="1">
    <source>
        <dbReference type="EMBL" id="KYP46023.1"/>
    </source>
</evidence>
<dbReference type="AlphaFoldDB" id="A0A151RU15"/>
<dbReference type="Gramene" id="C.cajan_28886.t">
    <property type="protein sequence ID" value="C.cajan_28886.t.cds1"/>
    <property type="gene ID" value="C.cajan_28886"/>
</dbReference>
<proteinExistence type="predicted"/>
<dbReference type="Pfam" id="PF14223">
    <property type="entry name" value="Retrotran_gag_2"/>
    <property type="match status" value="1"/>
</dbReference>
<sequence>GTSVTNHVNGFNSFLLRLVLVDIKFDDEVQTLLLLSLLPDSWSGTVTTVASTSRTTKLSFKGIRDLILGEDVCRRNIGESTCSLLSTKGKGRRPKRGKFLGVIDQSPRSEDSPNLARILHVRIVSRMATSETNVLLLFLLKKRGMTT</sequence>
<dbReference type="EMBL" id="KQ483571">
    <property type="protein sequence ID" value="KYP46028.1"/>
    <property type="molecule type" value="Genomic_DNA"/>
</dbReference>
<reference evidence="1 3" key="1">
    <citation type="journal article" date="2012" name="Nat. Biotechnol.">
        <title>Draft genome sequence of pigeonpea (Cajanus cajan), an orphan legume crop of resource-poor farmers.</title>
        <authorList>
            <person name="Varshney R.K."/>
            <person name="Chen W."/>
            <person name="Li Y."/>
            <person name="Bharti A.K."/>
            <person name="Saxena R.K."/>
            <person name="Schlueter J.A."/>
            <person name="Donoghue M.T."/>
            <person name="Azam S."/>
            <person name="Fan G."/>
            <person name="Whaley A.M."/>
            <person name="Farmer A.D."/>
            <person name="Sheridan J."/>
            <person name="Iwata A."/>
            <person name="Tuteja R."/>
            <person name="Penmetsa R.V."/>
            <person name="Wu W."/>
            <person name="Upadhyaya H.D."/>
            <person name="Yang S.P."/>
            <person name="Shah T."/>
            <person name="Saxena K.B."/>
            <person name="Michael T."/>
            <person name="McCombie W.R."/>
            <person name="Yang B."/>
            <person name="Zhang G."/>
            <person name="Yang H."/>
            <person name="Wang J."/>
            <person name="Spillane C."/>
            <person name="Cook D.R."/>
            <person name="May G.D."/>
            <person name="Xu X."/>
            <person name="Jackson S.A."/>
        </authorList>
    </citation>
    <scope>NUCLEOTIDE SEQUENCE [LARGE SCALE GENOMIC DNA]</scope>
    <source>
        <strain evidence="3">cv. Asha</strain>
    </source>
</reference>
<gene>
    <name evidence="1" type="ORF">KK1_032407</name>
    <name evidence="2" type="ORF">KK1_032412</name>
</gene>